<keyword evidence="3" id="KW-1185">Reference proteome</keyword>
<protein>
    <submittedName>
        <fullName evidence="2">Uncharacterized protein</fullName>
    </submittedName>
</protein>
<feature type="compositionally biased region" description="Basic and acidic residues" evidence="1">
    <location>
        <begin position="42"/>
        <end position="59"/>
    </location>
</feature>
<evidence type="ECO:0000313" key="2">
    <source>
        <dbReference type="EMBL" id="KAK2107773.1"/>
    </source>
</evidence>
<feature type="region of interest" description="Disordered" evidence="1">
    <location>
        <begin position="31"/>
        <end position="68"/>
    </location>
</feature>
<feature type="non-terminal residue" evidence="2">
    <location>
        <position position="68"/>
    </location>
</feature>
<comment type="caution">
    <text evidence="2">The sequence shown here is derived from an EMBL/GenBank/DDBJ whole genome shotgun (WGS) entry which is preliminary data.</text>
</comment>
<gene>
    <name evidence="2" type="ORF">P7K49_012938</name>
</gene>
<sequence length="68" mass="7054">TDPNFQLALNFAWSNFRCVARRGAARGRVLGHSADPALGSHGAREGDAPGRGAARERVLGHSADSALG</sequence>
<accession>A0ABQ9VEL2</accession>
<name>A0ABQ9VEL2_SAGOE</name>
<reference evidence="2 3" key="1">
    <citation type="submission" date="2023-05" db="EMBL/GenBank/DDBJ databases">
        <title>B98-5 Cell Line De Novo Hybrid Assembly: An Optical Mapping Approach.</title>
        <authorList>
            <person name="Kananen K."/>
            <person name="Auerbach J.A."/>
            <person name="Kautto E."/>
            <person name="Blachly J.S."/>
        </authorList>
    </citation>
    <scope>NUCLEOTIDE SEQUENCE [LARGE SCALE GENOMIC DNA]</scope>
    <source>
        <strain evidence="2">B95-8</strain>
        <tissue evidence="2">Cell line</tissue>
    </source>
</reference>
<feature type="non-terminal residue" evidence="2">
    <location>
        <position position="1"/>
    </location>
</feature>
<proteinExistence type="predicted"/>
<dbReference type="Proteomes" id="UP001266305">
    <property type="component" value="Unassembled WGS sequence"/>
</dbReference>
<evidence type="ECO:0000256" key="1">
    <source>
        <dbReference type="SAM" id="MobiDB-lite"/>
    </source>
</evidence>
<organism evidence="2 3">
    <name type="scientific">Saguinus oedipus</name>
    <name type="common">Cotton-top tamarin</name>
    <name type="synonym">Oedipomidas oedipus</name>
    <dbReference type="NCBI Taxonomy" id="9490"/>
    <lineage>
        <taxon>Eukaryota</taxon>
        <taxon>Metazoa</taxon>
        <taxon>Chordata</taxon>
        <taxon>Craniata</taxon>
        <taxon>Vertebrata</taxon>
        <taxon>Euteleostomi</taxon>
        <taxon>Mammalia</taxon>
        <taxon>Eutheria</taxon>
        <taxon>Euarchontoglires</taxon>
        <taxon>Primates</taxon>
        <taxon>Haplorrhini</taxon>
        <taxon>Platyrrhini</taxon>
        <taxon>Cebidae</taxon>
        <taxon>Callitrichinae</taxon>
        <taxon>Saguinus</taxon>
    </lineage>
</organism>
<evidence type="ECO:0000313" key="3">
    <source>
        <dbReference type="Proteomes" id="UP001266305"/>
    </source>
</evidence>
<dbReference type="EMBL" id="JASSZA010000006">
    <property type="protein sequence ID" value="KAK2107773.1"/>
    <property type="molecule type" value="Genomic_DNA"/>
</dbReference>